<name>A0A8S2YXN0_9BILA</name>
<feature type="non-terminal residue" evidence="4">
    <location>
        <position position="209"/>
    </location>
</feature>
<evidence type="ECO:0000313" key="4">
    <source>
        <dbReference type="EMBL" id="CAF4585724.1"/>
    </source>
</evidence>
<dbReference type="Proteomes" id="UP000681722">
    <property type="component" value="Unassembled WGS sequence"/>
</dbReference>
<dbReference type="Pfam" id="PF13359">
    <property type="entry name" value="DDE_Tnp_4"/>
    <property type="match status" value="1"/>
</dbReference>
<evidence type="ECO:0000313" key="5">
    <source>
        <dbReference type="Proteomes" id="UP000681722"/>
    </source>
</evidence>
<feature type="non-terminal residue" evidence="4">
    <location>
        <position position="1"/>
    </location>
</feature>
<evidence type="ECO:0000256" key="1">
    <source>
        <dbReference type="ARBA" id="ARBA00001968"/>
    </source>
</evidence>
<dbReference type="OrthoDB" id="10019045at2759"/>
<evidence type="ECO:0000256" key="2">
    <source>
        <dbReference type="ARBA" id="ARBA00022723"/>
    </source>
</evidence>
<sequence length="209" mass="23674">VIFGKSQSQISYIMNNTTNKLKAQFVVKFLGSTAWSRDRITQETPGWITDPVLNARCLTDTTYLYIQKTKDFSIQNKTYSMHKSRNLVKMHCSLATNGRWTDSIGPCFADGNNNDEWIYNQETITTDSETNKIFDSALDIIVADRGYSICIGPFTLVTPLSIRKGEEQLSRSSANQTGFITIVRNAIERGFARIKNFKLLANTIDTNYL</sequence>
<dbReference type="InterPro" id="IPR027806">
    <property type="entry name" value="HARBI1_dom"/>
</dbReference>
<comment type="caution">
    <text evidence="4">The sequence shown here is derived from an EMBL/GenBank/DDBJ whole genome shotgun (WGS) entry which is preliminary data.</text>
</comment>
<organism evidence="4 5">
    <name type="scientific">Didymodactylos carnosus</name>
    <dbReference type="NCBI Taxonomy" id="1234261"/>
    <lineage>
        <taxon>Eukaryota</taxon>
        <taxon>Metazoa</taxon>
        <taxon>Spiralia</taxon>
        <taxon>Gnathifera</taxon>
        <taxon>Rotifera</taxon>
        <taxon>Eurotatoria</taxon>
        <taxon>Bdelloidea</taxon>
        <taxon>Philodinida</taxon>
        <taxon>Philodinidae</taxon>
        <taxon>Didymodactylos</taxon>
    </lineage>
</organism>
<comment type="cofactor">
    <cofactor evidence="1">
        <name>a divalent metal cation</name>
        <dbReference type="ChEBI" id="CHEBI:60240"/>
    </cofactor>
</comment>
<keyword evidence="2" id="KW-0479">Metal-binding</keyword>
<dbReference type="GO" id="GO:0046872">
    <property type="term" value="F:metal ion binding"/>
    <property type="evidence" value="ECO:0007669"/>
    <property type="project" value="UniProtKB-KW"/>
</dbReference>
<accession>A0A8S2YXN0</accession>
<proteinExistence type="predicted"/>
<protein>
    <recommendedName>
        <fullName evidence="3">DDE Tnp4 domain-containing protein</fullName>
    </recommendedName>
</protein>
<feature type="domain" description="DDE Tnp4" evidence="3">
    <location>
        <begin position="60"/>
        <end position="207"/>
    </location>
</feature>
<dbReference type="EMBL" id="CAJOBC010123722">
    <property type="protein sequence ID" value="CAF4585724.1"/>
    <property type="molecule type" value="Genomic_DNA"/>
</dbReference>
<dbReference type="AlphaFoldDB" id="A0A8S2YXN0"/>
<evidence type="ECO:0000259" key="3">
    <source>
        <dbReference type="Pfam" id="PF13359"/>
    </source>
</evidence>
<gene>
    <name evidence="4" type="ORF">SRO942_LOCUS48307</name>
</gene>
<reference evidence="4" key="1">
    <citation type="submission" date="2021-02" db="EMBL/GenBank/DDBJ databases">
        <authorList>
            <person name="Nowell W R."/>
        </authorList>
    </citation>
    <scope>NUCLEOTIDE SEQUENCE</scope>
</reference>